<keyword evidence="1" id="KW-0175">Coiled coil</keyword>
<sequence>MAKSVNILVKIDTTDGVQSIGDLNQEITSTISTLGEMEAASSAIAEKLREVEVGTAEYELLRKELIKVNTEIKNQELAMEALDNEQVAAEIKSVAGGLTDMAGGLALVGVSGQNMEKVVQTFAKVEAASKIVTGGMETWLSTQKLLNNAIAAGSKNTKLLALSQKMAAVQAKIAAIGMRILNAAMNASPIFLIITALAAVAAGFAFFATSSNDAEKATEDLNNALEAQNKLLESQRSLRSALSSGANVEYDLRIKNANKLIELTQKEIENIQKKKVVNGELSAQEEIDLKEKINYIDILQTRINSITMEKFANEANEAYKVVNEDVDLMANKFSILKSAIDATATEDGIDDINYRNVAKEVTDLEIKYTKLSTSFRDGSVTSRFYKKELANLVNTSSKLTSKISLLNGELGSAEQEKWEKVIESSDNLNTSFITLTNSAVKLNIAESNLNNNKEEENTEKRIKAAEKEAKRLDELQKARENAERIRLENRKNRFDEINSKLKREEKAVEELAKLKAKASKDELDDLDLAFGNERDSIIDGAIKRELKANEDKFTNLEIDEETYQSNRKEIVSNGIDNLLPEEKRLLDYKKELLKEEKQAIIDNNAFDLEKTIKTTEEINSRIKLLKIQHDKEIKLIDVDQDTKSKEKEKLKKYKEIYDEFRDSETQAIKENAKAQENILKLQYEKDVKNLEDNSEEKKRITAEYNLEVQKLNNDTQIKISQLNEKIAKDKTLSEHIIEATEEYSQIIQFAINSMLQAINLVSQALTEQNEQASYQREIRYNKESEALEASLANQEISQEQYNEKLALLNQKKEEDDLAAKRKGFQQNKALNISNAIIAGAQSVIAGLAAGLSVGGPTGLVLGPAMAATAGALSAVQIGLIAAQKFRAARGGVVPNNGKPSHIDSVDALLAPGETVINSESSRMFPQLLSQINTAGGGVALAPSLPIKTNTTSRRGDGNTQQIVKAYVVESEMTDAQKRVKRIKDSNSF</sequence>
<feature type="coiled-coil region" evidence="1">
    <location>
        <begin position="211"/>
        <end position="274"/>
    </location>
</feature>
<feature type="transmembrane region" description="Helical" evidence="2">
    <location>
        <begin position="190"/>
        <end position="208"/>
    </location>
</feature>
<evidence type="ECO:0000313" key="3">
    <source>
        <dbReference type="EMBL" id="CAA6810441.1"/>
    </source>
</evidence>
<dbReference type="AlphaFoldDB" id="A0A6S6STD0"/>
<feature type="coiled-coil region" evidence="1">
    <location>
        <begin position="784"/>
        <end position="811"/>
    </location>
</feature>
<evidence type="ECO:0000256" key="1">
    <source>
        <dbReference type="SAM" id="Coils"/>
    </source>
</evidence>
<protein>
    <submittedName>
        <fullName evidence="3">Uncharacterized protein</fullName>
    </submittedName>
</protein>
<keyword evidence="2" id="KW-0812">Transmembrane</keyword>
<organism evidence="3">
    <name type="scientific">uncultured Sulfurovum sp</name>
    <dbReference type="NCBI Taxonomy" id="269237"/>
    <lineage>
        <taxon>Bacteria</taxon>
        <taxon>Pseudomonadati</taxon>
        <taxon>Campylobacterota</taxon>
        <taxon>Epsilonproteobacteria</taxon>
        <taxon>Campylobacterales</taxon>
        <taxon>Sulfurovaceae</taxon>
        <taxon>Sulfurovum</taxon>
        <taxon>environmental samples</taxon>
    </lineage>
</organism>
<dbReference type="EMBL" id="CACVAR010000201">
    <property type="protein sequence ID" value="CAA6810441.1"/>
    <property type="molecule type" value="Genomic_DNA"/>
</dbReference>
<feature type="coiled-coil region" evidence="1">
    <location>
        <begin position="448"/>
        <end position="521"/>
    </location>
</feature>
<keyword evidence="2" id="KW-1133">Transmembrane helix</keyword>
<gene>
    <name evidence="3" type="ORF">HELGO_WM16087</name>
</gene>
<name>A0A6S6STD0_9BACT</name>
<keyword evidence="2" id="KW-0472">Membrane</keyword>
<accession>A0A6S6STD0</accession>
<feature type="coiled-coil region" evidence="1">
    <location>
        <begin position="58"/>
        <end position="92"/>
    </location>
</feature>
<feature type="coiled-coil region" evidence="1">
    <location>
        <begin position="643"/>
        <end position="707"/>
    </location>
</feature>
<reference evidence="3" key="1">
    <citation type="submission" date="2020-01" db="EMBL/GenBank/DDBJ databases">
        <authorList>
            <person name="Meier V. D."/>
            <person name="Meier V D."/>
        </authorList>
    </citation>
    <scope>NUCLEOTIDE SEQUENCE</scope>
    <source>
        <strain evidence="3">HLG_WM_MAG_03</strain>
    </source>
</reference>
<proteinExistence type="predicted"/>
<evidence type="ECO:0000256" key="2">
    <source>
        <dbReference type="SAM" id="Phobius"/>
    </source>
</evidence>